<sequence>MHIAYLTPEYPHERTAHAGGMGTSIKNLVVALVRLGHKVRVFVYGQDEDLVFEDEGVTFHKIKYRNYKLGGFYSYRKHIEQYVNKNLIDVDIIEAPDWTGITAFMKLDKPLVIRFHGSDTYFCHIEGRSQKWKNRFFEKNAVVKANAYIAPTHYAGETSLKLFGLKKDKLKIIPYGLELDLFYNEDPTAYQQYNLLNIGTVIRKKGLFQLAQAFNKVVENYPAATLTLVGSDSPDVQTGSLSTWKLVEQTFTERARKQVTYLGKVPYNQVQELIKKAHVCVFPSLAETLGW</sequence>
<keyword evidence="3" id="KW-0808">Transferase</keyword>
<dbReference type="eggNOG" id="COG0438">
    <property type="taxonomic scope" value="Bacteria"/>
</dbReference>
<proteinExistence type="predicted"/>
<evidence type="ECO:0000259" key="2">
    <source>
        <dbReference type="Pfam" id="PF13439"/>
    </source>
</evidence>
<dbReference type="PANTHER" id="PTHR45947:SF3">
    <property type="entry name" value="SULFOQUINOVOSYL TRANSFERASE SQD2"/>
    <property type="match status" value="1"/>
</dbReference>
<name>A0A090Q090_9FLAO</name>
<gene>
    <name evidence="3" type="ORF">JCM19294_1987</name>
</gene>
<organism evidence="3 4">
    <name type="scientific">Nonlabens tegetincola</name>
    <dbReference type="NCBI Taxonomy" id="323273"/>
    <lineage>
        <taxon>Bacteria</taxon>
        <taxon>Pseudomonadati</taxon>
        <taxon>Bacteroidota</taxon>
        <taxon>Flavobacteriia</taxon>
        <taxon>Flavobacteriales</taxon>
        <taxon>Flavobacteriaceae</taxon>
        <taxon>Nonlabens</taxon>
    </lineage>
</organism>
<evidence type="ECO:0000313" key="3">
    <source>
        <dbReference type="EMBL" id="GAK96474.1"/>
    </source>
</evidence>
<reference evidence="3" key="1">
    <citation type="journal article" date="2014" name="Genome Announc.">
        <title>Draft Genome Sequences of Marine Flavobacterium Nonlabens Strains NR17, NR24, NR27, NR32, NR33, and Ara13.</title>
        <authorList>
            <person name="Nakanishi M."/>
            <person name="Meirelles P."/>
            <person name="Suzuki R."/>
            <person name="Takatani N."/>
            <person name="Mino S."/>
            <person name="Suda W."/>
            <person name="Oshima K."/>
            <person name="Hattori M."/>
            <person name="Ohkuma M."/>
            <person name="Hosokawa M."/>
            <person name="Miyashita K."/>
            <person name="Thompson F.L."/>
            <person name="Niwa A."/>
            <person name="Sawabe T."/>
            <person name="Sawabe T."/>
        </authorList>
    </citation>
    <scope>NUCLEOTIDE SEQUENCE [LARGE SCALE GENOMIC DNA]</scope>
    <source>
        <strain evidence="3">JCM 19294</strain>
    </source>
</reference>
<feature type="domain" description="Glycosyl transferase family 1" evidence="1">
    <location>
        <begin position="193"/>
        <end position="290"/>
    </location>
</feature>
<dbReference type="InterPro" id="IPR028098">
    <property type="entry name" value="Glyco_trans_4-like_N"/>
</dbReference>
<dbReference type="Pfam" id="PF00534">
    <property type="entry name" value="Glycos_transf_1"/>
    <property type="match status" value="1"/>
</dbReference>
<dbReference type="InterPro" id="IPR050194">
    <property type="entry name" value="Glycosyltransferase_grp1"/>
</dbReference>
<evidence type="ECO:0000313" key="4">
    <source>
        <dbReference type="Proteomes" id="UP000029221"/>
    </source>
</evidence>
<dbReference type="GO" id="GO:0016757">
    <property type="term" value="F:glycosyltransferase activity"/>
    <property type="evidence" value="ECO:0007669"/>
    <property type="project" value="InterPro"/>
</dbReference>
<protein>
    <submittedName>
        <fullName evidence="3">Glycosyltransferase</fullName>
    </submittedName>
</protein>
<dbReference type="Gene3D" id="3.40.50.2000">
    <property type="entry name" value="Glycogen Phosphorylase B"/>
    <property type="match status" value="2"/>
</dbReference>
<accession>A0A090Q090</accession>
<comment type="caution">
    <text evidence="3">The sequence shown here is derived from an EMBL/GenBank/DDBJ whole genome shotgun (WGS) entry which is preliminary data.</text>
</comment>
<evidence type="ECO:0000259" key="1">
    <source>
        <dbReference type="Pfam" id="PF00534"/>
    </source>
</evidence>
<dbReference type="PANTHER" id="PTHR45947">
    <property type="entry name" value="SULFOQUINOVOSYL TRANSFERASE SQD2"/>
    <property type="match status" value="1"/>
</dbReference>
<dbReference type="InterPro" id="IPR001296">
    <property type="entry name" value="Glyco_trans_1"/>
</dbReference>
<dbReference type="Proteomes" id="UP000029221">
    <property type="component" value="Unassembled WGS sequence"/>
</dbReference>
<keyword evidence="4" id="KW-1185">Reference proteome</keyword>
<dbReference type="EMBL" id="BBML01000002">
    <property type="protein sequence ID" value="GAK96474.1"/>
    <property type="molecule type" value="Genomic_DNA"/>
</dbReference>
<dbReference type="AlphaFoldDB" id="A0A090Q090"/>
<feature type="domain" description="Glycosyltransferase subfamily 4-like N-terminal" evidence="2">
    <location>
        <begin position="19"/>
        <end position="180"/>
    </location>
</feature>
<dbReference type="CDD" id="cd03801">
    <property type="entry name" value="GT4_PimA-like"/>
    <property type="match status" value="1"/>
</dbReference>
<dbReference type="Pfam" id="PF13439">
    <property type="entry name" value="Glyco_transf_4"/>
    <property type="match status" value="1"/>
</dbReference>
<dbReference type="SUPFAM" id="SSF53756">
    <property type="entry name" value="UDP-Glycosyltransferase/glycogen phosphorylase"/>
    <property type="match status" value="1"/>
</dbReference>